<keyword evidence="1" id="KW-0472">Membrane</keyword>
<sequence>MNFVKQIVSSAFIGFVLFYLAYVIDMGSFKMESEFVMIAVIISIVFFILFILDGIVFTDETSRIIPYQTIFGTVLFFPIYINMMDDLVEHEANYAVRFIICMSAVFFIIIVAVSMSIRHHYNKKKFIG</sequence>
<evidence type="ECO:0000256" key="1">
    <source>
        <dbReference type="SAM" id="Phobius"/>
    </source>
</evidence>
<reference evidence="3" key="1">
    <citation type="submission" date="2015-08" db="EMBL/GenBank/DDBJ databases">
        <title>Fjat-10028 dsm 16317.</title>
        <authorList>
            <person name="Liu B."/>
            <person name="Wang J."/>
            <person name="Zhu Y."/>
            <person name="Liu G."/>
            <person name="Chen Q."/>
            <person name="Chen Z."/>
            <person name="Lan J."/>
            <person name="Che J."/>
            <person name="Ge C."/>
            <person name="Shi H."/>
            <person name="Pan Z."/>
            <person name="Liu X."/>
        </authorList>
    </citation>
    <scope>NUCLEOTIDE SEQUENCE [LARGE SCALE GENOMIC DNA]</scope>
    <source>
        <strain evidence="3">DSM 16317</strain>
    </source>
</reference>
<proteinExistence type="predicted"/>
<organism evidence="2 3">
    <name type="scientific">Viridibacillus arvi</name>
    <dbReference type="NCBI Taxonomy" id="263475"/>
    <lineage>
        <taxon>Bacteria</taxon>
        <taxon>Bacillati</taxon>
        <taxon>Bacillota</taxon>
        <taxon>Bacilli</taxon>
        <taxon>Bacillales</taxon>
        <taxon>Caryophanaceae</taxon>
        <taxon>Viridibacillus</taxon>
    </lineage>
</organism>
<dbReference type="Proteomes" id="UP000036867">
    <property type="component" value="Unassembled WGS sequence"/>
</dbReference>
<dbReference type="AlphaFoldDB" id="A0A0M0LL13"/>
<dbReference type="GeneID" id="301135429"/>
<dbReference type="STRING" id="263475.AMD00_04840"/>
<keyword evidence="1" id="KW-0812">Transmembrane</keyword>
<evidence type="ECO:0000313" key="2">
    <source>
        <dbReference type="EMBL" id="KOO51770.1"/>
    </source>
</evidence>
<keyword evidence="1" id="KW-1133">Transmembrane helix</keyword>
<evidence type="ECO:0000313" key="3">
    <source>
        <dbReference type="Proteomes" id="UP000036867"/>
    </source>
</evidence>
<feature type="transmembrane region" description="Helical" evidence="1">
    <location>
        <begin position="64"/>
        <end position="83"/>
    </location>
</feature>
<dbReference type="OrthoDB" id="2454644at2"/>
<feature type="transmembrane region" description="Helical" evidence="1">
    <location>
        <begin position="95"/>
        <end position="117"/>
    </location>
</feature>
<gene>
    <name evidence="2" type="ORF">AMD00_04840</name>
</gene>
<keyword evidence="3" id="KW-1185">Reference proteome</keyword>
<dbReference type="RefSeq" id="WP_053415934.1">
    <property type="nucleotide sequence ID" value="NZ_LILB01000001.1"/>
</dbReference>
<accession>A0A0M0LL13</accession>
<feature type="transmembrane region" description="Helical" evidence="1">
    <location>
        <begin position="36"/>
        <end position="57"/>
    </location>
</feature>
<protein>
    <submittedName>
        <fullName evidence="2">Uncharacterized protein</fullName>
    </submittedName>
</protein>
<name>A0A0M0LL13_9BACL</name>
<dbReference type="EMBL" id="LILB01000001">
    <property type="protein sequence ID" value="KOO51770.1"/>
    <property type="molecule type" value="Genomic_DNA"/>
</dbReference>
<comment type="caution">
    <text evidence="2">The sequence shown here is derived from an EMBL/GenBank/DDBJ whole genome shotgun (WGS) entry which is preliminary data.</text>
</comment>
<feature type="transmembrane region" description="Helical" evidence="1">
    <location>
        <begin position="7"/>
        <end position="24"/>
    </location>
</feature>